<dbReference type="SMART" id="SM00289">
    <property type="entry name" value="WR1"/>
    <property type="match status" value="5"/>
</dbReference>
<feature type="domain" description="BPTI/Kunitz inhibitor" evidence="2">
    <location>
        <begin position="35"/>
        <end position="89"/>
    </location>
</feature>
<comment type="caution">
    <text evidence="3">The sequence shown here is derived from an EMBL/GenBank/DDBJ whole genome shotgun (WGS) entry which is preliminary data.</text>
</comment>
<keyword evidence="4" id="KW-1185">Reference proteome</keyword>
<feature type="signal peptide" evidence="1">
    <location>
        <begin position="1"/>
        <end position="21"/>
    </location>
</feature>
<dbReference type="InterPro" id="IPR006150">
    <property type="entry name" value="Cys_repeat_1"/>
</dbReference>
<evidence type="ECO:0000259" key="2">
    <source>
        <dbReference type="PROSITE" id="PS50279"/>
    </source>
</evidence>
<dbReference type="PANTHER" id="PTHR46339:SF14">
    <property type="entry name" value="BPTI_KUNITZ INHIBITOR DOMAIN-CONTAINING PROTEIN"/>
    <property type="match status" value="1"/>
</dbReference>
<dbReference type="EMBL" id="JARK01001502">
    <property type="protein sequence ID" value="EYB94912.1"/>
    <property type="molecule type" value="Genomic_DNA"/>
</dbReference>
<keyword evidence="1" id="KW-0732">Signal</keyword>
<dbReference type="InterPro" id="IPR053014">
    <property type="entry name" value="Cuticle_assoc_divergent"/>
</dbReference>
<dbReference type="Gene3D" id="4.10.410.10">
    <property type="entry name" value="Pancreatic trypsin inhibitor Kunitz domain"/>
    <property type="match status" value="1"/>
</dbReference>
<proteinExistence type="predicted"/>
<dbReference type="InterPro" id="IPR002223">
    <property type="entry name" value="Kunitz_BPTI"/>
</dbReference>
<evidence type="ECO:0000256" key="1">
    <source>
        <dbReference type="SAM" id="SignalP"/>
    </source>
</evidence>
<dbReference type="SMART" id="SM00131">
    <property type="entry name" value="KU"/>
    <property type="match status" value="1"/>
</dbReference>
<evidence type="ECO:0000313" key="3">
    <source>
        <dbReference type="EMBL" id="EYB94912.1"/>
    </source>
</evidence>
<dbReference type="InterPro" id="IPR036880">
    <property type="entry name" value="Kunitz_BPTI_sf"/>
</dbReference>
<organism evidence="3 4">
    <name type="scientific">Ancylostoma ceylanicum</name>
    <dbReference type="NCBI Taxonomy" id="53326"/>
    <lineage>
        <taxon>Eukaryota</taxon>
        <taxon>Metazoa</taxon>
        <taxon>Ecdysozoa</taxon>
        <taxon>Nematoda</taxon>
        <taxon>Chromadorea</taxon>
        <taxon>Rhabditida</taxon>
        <taxon>Rhabditina</taxon>
        <taxon>Rhabditomorpha</taxon>
        <taxon>Strongyloidea</taxon>
        <taxon>Ancylostomatidae</taxon>
        <taxon>Ancylostomatinae</taxon>
        <taxon>Ancylostoma</taxon>
    </lineage>
</organism>
<sequence length="419" mass="46992">MKLFHATFCLFFFTRVRTVMAFLKSSTEISSEKICSLPPNPGYGDCSSEPSIKFYFDVYDLRCKKFLFLNCKGSNQNRFDTEEECIRVCHYTACRPGEIIALSNATTPIICEKPSQCPDGYRCSYDKLFRRHVCCGYSNLDRTCPESSVSYASPTQHSSQRCSPSPTTDQCPENFICLKKERTGHCCKPQRDYCPLGQTPLDETLSGHPKKCNLMQSQFACPEGYECITPYRGNPWGYCCSTRIEARCSDGSDPYLYPENNQPQKCTVGVTTCRVGYSCQGLCNSIVGFCCTKKTSPSTDISNSDTTSDERPWYENATAHHANDGLVTKDDDDSRTSPAPSALVHSYAYDLMTVLSCPYQLTPSYLIDSQIIMECTKTGELRNSCPAPARCVRAPRDVLRRSICCTGSMISYRRSHILP</sequence>
<protein>
    <recommendedName>
        <fullName evidence="2">BPTI/Kunitz inhibitor domain-containing protein</fullName>
    </recommendedName>
</protein>
<dbReference type="PANTHER" id="PTHR46339">
    <property type="entry name" value="PROTEIN CBG15282-RELATED"/>
    <property type="match status" value="1"/>
</dbReference>
<dbReference type="Pfam" id="PF14625">
    <property type="entry name" value="Lustrin_cystein"/>
    <property type="match status" value="4"/>
</dbReference>
<dbReference type="Proteomes" id="UP000024635">
    <property type="component" value="Unassembled WGS sequence"/>
</dbReference>
<reference evidence="4" key="1">
    <citation type="journal article" date="2015" name="Nat. Genet.">
        <title>The genome and transcriptome of the zoonotic hookworm Ancylostoma ceylanicum identify infection-specific gene families.</title>
        <authorList>
            <person name="Schwarz E.M."/>
            <person name="Hu Y."/>
            <person name="Antoshechkin I."/>
            <person name="Miller M.M."/>
            <person name="Sternberg P.W."/>
            <person name="Aroian R.V."/>
        </authorList>
    </citation>
    <scope>NUCLEOTIDE SEQUENCE</scope>
    <source>
        <strain evidence="4">HY135</strain>
    </source>
</reference>
<accession>A0A016SWW7</accession>
<dbReference type="OrthoDB" id="5833200at2759"/>
<dbReference type="AlphaFoldDB" id="A0A016SWW7"/>
<dbReference type="PROSITE" id="PS50279">
    <property type="entry name" value="BPTI_KUNITZ_2"/>
    <property type="match status" value="1"/>
</dbReference>
<dbReference type="Pfam" id="PF00014">
    <property type="entry name" value="Kunitz_BPTI"/>
    <property type="match status" value="1"/>
</dbReference>
<feature type="chain" id="PRO_5001486883" description="BPTI/Kunitz inhibitor domain-containing protein" evidence="1">
    <location>
        <begin position="22"/>
        <end position="419"/>
    </location>
</feature>
<dbReference type="InterPro" id="IPR028150">
    <property type="entry name" value="Lustrin_cystein"/>
</dbReference>
<gene>
    <name evidence="3" type="primary">Acey_s0166.g87</name>
    <name evidence="3" type="synonym">Acey-ZC504.1</name>
    <name evidence="3" type="ORF">Y032_0166g87</name>
</gene>
<dbReference type="GO" id="GO:0004867">
    <property type="term" value="F:serine-type endopeptidase inhibitor activity"/>
    <property type="evidence" value="ECO:0007669"/>
    <property type="project" value="InterPro"/>
</dbReference>
<dbReference type="SUPFAM" id="SSF57362">
    <property type="entry name" value="BPTI-like"/>
    <property type="match status" value="1"/>
</dbReference>
<evidence type="ECO:0000313" key="4">
    <source>
        <dbReference type="Proteomes" id="UP000024635"/>
    </source>
</evidence>
<name>A0A016SWW7_9BILA</name>